<feature type="compositionally biased region" description="Acidic residues" evidence="1">
    <location>
        <begin position="107"/>
        <end position="117"/>
    </location>
</feature>
<sequence length="130" mass="14541">MGDGDRFDNRYFPESNPFGVRSTAGAIPVINQKGQVSMKKVKVRRYVSGKRPDFATQGFSSESESSEEEDLIARRTAYNRRTAEGGGEEESGFMAEDNDAGPSFQREEEDIENNDDANDPRIKRLLAARN</sequence>
<feature type="region of interest" description="Disordered" evidence="1">
    <location>
        <begin position="1"/>
        <end position="22"/>
    </location>
</feature>
<organism evidence="2 3">
    <name type="scientific">Caligus rogercresseyi</name>
    <name type="common">Sea louse</name>
    <dbReference type="NCBI Taxonomy" id="217165"/>
    <lineage>
        <taxon>Eukaryota</taxon>
        <taxon>Metazoa</taxon>
        <taxon>Ecdysozoa</taxon>
        <taxon>Arthropoda</taxon>
        <taxon>Crustacea</taxon>
        <taxon>Multicrustacea</taxon>
        <taxon>Hexanauplia</taxon>
        <taxon>Copepoda</taxon>
        <taxon>Siphonostomatoida</taxon>
        <taxon>Caligidae</taxon>
        <taxon>Caligus</taxon>
    </lineage>
</organism>
<dbReference type="PANTHER" id="PTHR15327">
    <property type="entry name" value="MICROFIBRIL-ASSOCIATED PROTEIN"/>
    <property type="match status" value="1"/>
</dbReference>
<feature type="region of interest" description="Disordered" evidence="1">
    <location>
        <begin position="51"/>
        <end position="130"/>
    </location>
</feature>
<accession>A0A7T8GYV1</accession>
<dbReference type="InterPro" id="IPR033194">
    <property type="entry name" value="MFAP1"/>
</dbReference>
<dbReference type="OrthoDB" id="1111734at2759"/>
<gene>
    <name evidence="2" type="ORF">FKW44_014414</name>
</gene>
<name>A0A7T8GYV1_CALRO</name>
<evidence type="ECO:0008006" key="4">
    <source>
        <dbReference type="Google" id="ProtNLM"/>
    </source>
</evidence>
<evidence type="ECO:0000313" key="3">
    <source>
        <dbReference type="Proteomes" id="UP000595437"/>
    </source>
</evidence>
<protein>
    <recommendedName>
        <fullName evidence="4">Microfibrillar-associated protein 1</fullName>
    </recommendedName>
</protein>
<dbReference type="EMBL" id="CP045898">
    <property type="protein sequence ID" value="QQP40393.1"/>
    <property type="molecule type" value="Genomic_DNA"/>
</dbReference>
<proteinExistence type="predicted"/>
<feature type="non-terminal residue" evidence="2">
    <location>
        <position position="130"/>
    </location>
</feature>
<evidence type="ECO:0000256" key="1">
    <source>
        <dbReference type="SAM" id="MobiDB-lite"/>
    </source>
</evidence>
<evidence type="ECO:0000313" key="2">
    <source>
        <dbReference type="EMBL" id="QQP40393.1"/>
    </source>
</evidence>
<keyword evidence="3" id="KW-1185">Reference proteome</keyword>
<feature type="compositionally biased region" description="Basic and acidic residues" evidence="1">
    <location>
        <begin position="1"/>
        <end position="11"/>
    </location>
</feature>
<dbReference type="AlphaFoldDB" id="A0A7T8GYV1"/>
<feature type="compositionally biased region" description="Acidic residues" evidence="1">
    <location>
        <begin position="86"/>
        <end position="99"/>
    </location>
</feature>
<reference evidence="3" key="1">
    <citation type="submission" date="2021-01" db="EMBL/GenBank/DDBJ databases">
        <title>Caligus Genome Assembly.</title>
        <authorList>
            <person name="Gallardo-Escarate C."/>
        </authorList>
    </citation>
    <scope>NUCLEOTIDE SEQUENCE [LARGE SCALE GENOMIC DNA]</scope>
</reference>
<dbReference type="Proteomes" id="UP000595437">
    <property type="component" value="Chromosome 9"/>
</dbReference>